<dbReference type="InterPro" id="IPR015915">
    <property type="entry name" value="Kelch-typ_b-propeller"/>
</dbReference>
<gene>
    <name evidence="2" type="ORF">CARUB_v10006825mg</name>
</gene>
<feature type="non-terminal residue" evidence="2">
    <location>
        <position position="1"/>
    </location>
</feature>
<dbReference type="PANTHER" id="PTHR24414">
    <property type="entry name" value="F-BOX/KELCH-REPEAT PROTEIN SKIP4"/>
    <property type="match status" value="1"/>
</dbReference>
<dbReference type="Gene3D" id="2.120.10.80">
    <property type="entry name" value="Kelch-type beta propeller"/>
    <property type="match status" value="1"/>
</dbReference>
<protein>
    <recommendedName>
        <fullName evidence="1">FKB95-like N-terminal Kelch domain-containing protein</fullName>
    </recommendedName>
</protein>
<dbReference type="InterPro" id="IPR006652">
    <property type="entry name" value="Kelch_1"/>
</dbReference>
<dbReference type="eggNOG" id="KOG1072">
    <property type="taxonomic scope" value="Eukaryota"/>
</dbReference>
<keyword evidence="3" id="KW-1185">Reference proteome</keyword>
<dbReference type="InterPro" id="IPR057499">
    <property type="entry name" value="Kelch_FKB95"/>
</dbReference>
<evidence type="ECO:0000313" key="2">
    <source>
        <dbReference type="EMBL" id="EOA18312.1"/>
    </source>
</evidence>
<dbReference type="SUPFAM" id="SSF117281">
    <property type="entry name" value="Kelch motif"/>
    <property type="match status" value="1"/>
</dbReference>
<dbReference type="InterPro" id="IPR050354">
    <property type="entry name" value="F-box/kelch-repeat_ARATH"/>
</dbReference>
<dbReference type="EMBL" id="KB870811">
    <property type="protein sequence ID" value="EOA18312.1"/>
    <property type="molecule type" value="Genomic_DNA"/>
</dbReference>
<sequence>FFFLISSPQLYTTRFNLGTTEPYIYFGVGSDSDKSFQWFTFSLKPQETRNCEILNDYSLIRVPSYPSRLPSGSAVAVGSDIYLIGGCNKLTSSVWILDCRSNTWRDGPNMTAARVLPHAVLINQEIYVMGGCTIGSWFEVLDIKTQIWRALPGPGADYDLCRSYIVVNPDAFEGKLYIASYENDYTYEPKDGTWKVPFRCENSYNNGLDDSPKTLSFVEARFTCFYLFILIKN</sequence>
<organism evidence="2 3">
    <name type="scientific">Capsella rubella</name>
    <dbReference type="NCBI Taxonomy" id="81985"/>
    <lineage>
        <taxon>Eukaryota</taxon>
        <taxon>Viridiplantae</taxon>
        <taxon>Streptophyta</taxon>
        <taxon>Embryophyta</taxon>
        <taxon>Tracheophyta</taxon>
        <taxon>Spermatophyta</taxon>
        <taxon>Magnoliopsida</taxon>
        <taxon>eudicotyledons</taxon>
        <taxon>Gunneridae</taxon>
        <taxon>Pentapetalae</taxon>
        <taxon>rosids</taxon>
        <taxon>malvids</taxon>
        <taxon>Brassicales</taxon>
        <taxon>Brassicaceae</taxon>
        <taxon>Camelineae</taxon>
        <taxon>Capsella</taxon>
    </lineage>
</organism>
<accession>R0F8N5</accession>
<proteinExistence type="predicted"/>
<name>R0F8N5_9BRAS</name>
<dbReference type="AlphaFoldDB" id="R0F8N5"/>
<dbReference type="PANTHER" id="PTHR24414:SF138">
    <property type="entry name" value="F-BOX DOMAIN-CONTAINING PROTEIN"/>
    <property type="match status" value="1"/>
</dbReference>
<reference evidence="3" key="1">
    <citation type="journal article" date="2013" name="Nat. Genet.">
        <title>The Capsella rubella genome and the genomic consequences of rapid mating system evolution.</title>
        <authorList>
            <person name="Slotte T."/>
            <person name="Hazzouri K.M."/>
            <person name="Agren J.A."/>
            <person name="Koenig D."/>
            <person name="Maumus F."/>
            <person name="Guo Y.L."/>
            <person name="Steige K."/>
            <person name="Platts A.E."/>
            <person name="Escobar J.S."/>
            <person name="Newman L.K."/>
            <person name="Wang W."/>
            <person name="Mandakova T."/>
            <person name="Vello E."/>
            <person name="Smith L.M."/>
            <person name="Henz S.R."/>
            <person name="Steffen J."/>
            <person name="Takuno S."/>
            <person name="Brandvain Y."/>
            <person name="Coop G."/>
            <person name="Andolfatto P."/>
            <person name="Hu T.T."/>
            <person name="Blanchette M."/>
            <person name="Clark R.M."/>
            <person name="Quesneville H."/>
            <person name="Nordborg M."/>
            <person name="Gaut B.S."/>
            <person name="Lysak M.A."/>
            <person name="Jenkins J."/>
            <person name="Grimwood J."/>
            <person name="Chapman J."/>
            <person name="Prochnik S."/>
            <person name="Shu S."/>
            <person name="Rokhsar D."/>
            <person name="Schmutz J."/>
            <person name="Weigel D."/>
            <person name="Wright S.I."/>
        </authorList>
    </citation>
    <scope>NUCLEOTIDE SEQUENCE [LARGE SCALE GENOMIC DNA]</scope>
    <source>
        <strain evidence="3">cv. Monte Gargano</strain>
    </source>
</reference>
<dbReference type="Pfam" id="PF25210">
    <property type="entry name" value="Kelch_FKB95"/>
    <property type="match status" value="1"/>
</dbReference>
<dbReference type="Proteomes" id="UP000029121">
    <property type="component" value="Unassembled WGS sequence"/>
</dbReference>
<evidence type="ECO:0000313" key="3">
    <source>
        <dbReference type="Proteomes" id="UP000029121"/>
    </source>
</evidence>
<evidence type="ECO:0000259" key="1">
    <source>
        <dbReference type="Pfam" id="PF25210"/>
    </source>
</evidence>
<dbReference type="SMART" id="SM00612">
    <property type="entry name" value="Kelch"/>
    <property type="match status" value="1"/>
</dbReference>
<dbReference type="STRING" id="81985.R0F8N5"/>
<feature type="domain" description="FKB95-like N-terminal Kelch" evidence="1">
    <location>
        <begin position="38"/>
        <end position="196"/>
    </location>
</feature>